<dbReference type="AlphaFoldDB" id="A0A9P4USP2"/>
<feature type="compositionally biased region" description="Basic and acidic residues" evidence="6">
    <location>
        <begin position="705"/>
        <end position="717"/>
    </location>
</feature>
<feature type="region of interest" description="Disordered" evidence="6">
    <location>
        <begin position="679"/>
        <end position="826"/>
    </location>
</feature>
<dbReference type="GO" id="GO:0030870">
    <property type="term" value="C:Mre11 complex"/>
    <property type="evidence" value="ECO:0007669"/>
    <property type="project" value="InterPro"/>
</dbReference>
<evidence type="ECO:0000256" key="1">
    <source>
        <dbReference type="ARBA" id="ARBA00004123"/>
    </source>
</evidence>
<dbReference type="InterPro" id="IPR040227">
    <property type="entry name" value="Nibrin-rel"/>
</dbReference>
<comment type="caution">
    <text evidence="8">The sequence shown here is derived from an EMBL/GenBank/DDBJ whole genome shotgun (WGS) entry which is preliminary data.</text>
</comment>
<evidence type="ECO:0000256" key="6">
    <source>
        <dbReference type="SAM" id="MobiDB-lite"/>
    </source>
</evidence>
<dbReference type="GO" id="GO:0007095">
    <property type="term" value="P:mitotic G2 DNA damage checkpoint signaling"/>
    <property type="evidence" value="ECO:0007669"/>
    <property type="project" value="InterPro"/>
</dbReference>
<organism evidence="8 9">
    <name type="scientific">Polychaeton citri CBS 116435</name>
    <dbReference type="NCBI Taxonomy" id="1314669"/>
    <lineage>
        <taxon>Eukaryota</taxon>
        <taxon>Fungi</taxon>
        <taxon>Dikarya</taxon>
        <taxon>Ascomycota</taxon>
        <taxon>Pezizomycotina</taxon>
        <taxon>Dothideomycetes</taxon>
        <taxon>Dothideomycetidae</taxon>
        <taxon>Capnodiales</taxon>
        <taxon>Capnodiaceae</taxon>
        <taxon>Polychaeton</taxon>
    </lineage>
</organism>
<feature type="compositionally biased region" description="Polar residues" evidence="6">
    <location>
        <begin position="759"/>
        <end position="802"/>
    </location>
</feature>
<evidence type="ECO:0000313" key="9">
    <source>
        <dbReference type="Proteomes" id="UP000799441"/>
    </source>
</evidence>
<keyword evidence="3" id="KW-0234">DNA repair</keyword>
<reference evidence="8" key="1">
    <citation type="journal article" date="2020" name="Stud. Mycol.">
        <title>101 Dothideomycetes genomes: a test case for predicting lifestyles and emergence of pathogens.</title>
        <authorList>
            <person name="Haridas S."/>
            <person name="Albert R."/>
            <person name="Binder M."/>
            <person name="Bloem J."/>
            <person name="Labutti K."/>
            <person name="Salamov A."/>
            <person name="Andreopoulos B."/>
            <person name="Baker S."/>
            <person name="Barry K."/>
            <person name="Bills G."/>
            <person name="Bluhm B."/>
            <person name="Cannon C."/>
            <person name="Castanera R."/>
            <person name="Culley D."/>
            <person name="Daum C."/>
            <person name="Ezra D."/>
            <person name="Gonzalez J."/>
            <person name="Henrissat B."/>
            <person name="Kuo A."/>
            <person name="Liang C."/>
            <person name="Lipzen A."/>
            <person name="Lutzoni F."/>
            <person name="Magnuson J."/>
            <person name="Mondo S."/>
            <person name="Nolan M."/>
            <person name="Ohm R."/>
            <person name="Pangilinan J."/>
            <person name="Park H.-J."/>
            <person name="Ramirez L."/>
            <person name="Alfaro M."/>
            <person name="Sun H."/>
            <person name="Tritt A."/>
            <person name="Yoshinaga Y."/>
            <person name="Zwiers L.-H."/>
            <person name="Turgeon B."/>
            <person name="Goodwin S."/>
            <person name="Spatafora J."/>
            <person name="Crous P."/>
            <person name="Grigoriev I."/>
        </authorList>
    </citation>
    <scope>NUCLEOTIDE SEQUENCE</scope>
    <source>
        <strain evidence="8">CBS 116435</strain>
    </source>
</reference>
<evidence type="ECO:0000259" key="7">
    <source>
        <dbReference type="PROSITE" id="PS50006"/>
    </source>
</evidence>
<evidence type="ECO:0000256" key="2">
    <source>
        <dbReference type="ARBA" id="ARBA00022763"/>
    </source>
</evidence>
<dbReference type="GO" id="GO:0000724">
    <property type="term" value="P:double-strand break repair via homologous recombination"/>
    <property type="evidence" value="ECO:0007669"/>
    <property type="project" value="TreeGrafter"/>
</dbReference>
<dbReference type="GO" id="GO:0003684">
    <property type="term" value="F:damaged DNA binding"/>
    <property type="evidence" value="ECO:0007669"/>
    <property type="project" value="TreeGrafter"/>
</dbReference>
<feature type="compositionally biased region" description="Polar residues" evidence="6">
    <location>
        <begin position="533"/>
        <end position="547"/>
    </location>
</feature>
<dbReference type="PANTHER" id="PTHR12162:SF0">
    <property type="entry name" value="NIBRIN"/>
    <property type="match status" value="1"/>
</dbReference>
<dbReference type="Gene3D" id="2.60.200.20">
    <property type="match status" value="1"/>
</dbReference>
<evidence type="ECO:0000256" key="4">
    <source>
        <dbReference type="ARBA" id="ARBA00023242"/>
    </source>
</evidence>
<protein>
    <recommendedName>
        <fullName evidence="7">FHA domain-containing protein</fullName>
    </recommendedName>
</protein>
<dbReference type="SUPFAM" id="SSF49879">
    <property type="entry name" value="SMAD/FHA domain"/>
    <property type="match status" value="1"/>
</dbReference>
<evidence type="ECO:0000313" key="8">
    <source>
        <dbReference type="EMBL" id="KAF2723943.1"/>
    </source>
</evidence>
<feature type="compositionally biased region" description="Low complexity" evidence="6">
    <location>
        <begin position="682"/>
        <end position="695"/>
    </location>
</feature>
<keyword evidence="4" id="KW-0539">Nucleus</keyword>
<dbReference type="PANTHER" id="PTHR12162">
    <property type="entry name" value="NIBRIN-RELATED"/>
    <property type="match status" value="1"/>
</dbReference>
<dbReference type="InterPro" id="IPR008984">
    <property type="entry name" value="SMAD_FHA_dom_sf"/>
</dbReference>
<evidence type="ECO:0000256" key="5">
    <source>
        <dbReference type="ARBA" id="ARBA00044757"/>
    </source>
</evidence>
<dbReference type="InterPro" id="IPR032429">
    <property type="entry name" value="Nibrin_BRCT2"/>
</dbReference>
<dbReference type="OrthoDB" id="552194at2759"/>
<comment type="similarity">
    <text evidence="5">Belongs to the Nibrin family.</text>
</comment>
<gene>
    <name evidence="8" type="ORF">K431DRAFT_219237</name>
</gene>
<feature type="compositionally biased region" description="Basic and acidic residues" evidence="6">
    <location>
        <begin position="451"/>
        <end position="463"/>
    </location>
</feature>
<feature type="compositionally biased region" description="Basic and acidic residues" evidence="6">
    <location>
        <begin position="561"/>
        <end position="591"/>
    </location>
</feature>
<dbReference type="EMBL" id="MU003774">
    <property type="protein sequence ID" value="KAF2723943.1"/>
    <property type="molecule type" value="Genomic_DNA"/>
</dbReference>
<feature type="compositionally biased region" description="Polar residues" evidence="6">
    <location>
        <begin position="386"/>
        <end position="396"/>
    </location>
</feature>
<dbReference type="Proteomes" id="UP000799441">
    <property type="component" value="Unassembled WGS sequence"/>
</dbReference>
<keyword evidence="2" id="KW-0227">DNA damage</keyword>
<feature type="region of interest" description="Disordered" evidence="6">
    <location>
        <begin position="373"/>
        <end position="604"/>
    </location>
</feature>
<evidence type="ECO:0000256" key="3">
    <source>
        <dbReference type="ARBA" id="ARBA00023204"/>
    </source>
</evidence>
<proteinExistence type="inferred from homology"/>
<feature type="compositionally biased region" description="Polar residues" evidence="6">
    <location>
        <begin position="482"/>
        <end position="493"/>
    </location>
</feature>
<dbReference type="PROSITE" id="PS50006">
    <property type="entry name" value="FHA_DOMAIN"/>
    <property type="match status" value="1"/>
</dbReference>
<name>A0A9P4USP2_9PEZI</name>
<keyword evidence="9" id="KW-1185">Reference proteome</keyword>
<accession>A0A9P4USP2</accession>
<dbReference type="Pfam" id="PF16508">
    <property type="entry name" value="NIBRIN_BRCT_II"/>
    <property type="match status" value="1"/>
</dbReference>
<feature type="domain" description="FHA" evidence="7">
    <location>
        <begin position="28"/>
        <end position="90"/>
    </location>
</feature>
<comment type="subcellular location">
    <subcellularLocation>
        <location evidence="1">Nucleus</location>
    </subcellularLocation>
</comment>
<dbReference type="InterPro" id="IPR000253">
    <property type="entry name" value="FHA_dom"/>
</dbReference>
<sequence>MWILTSDGPWLGGRRVWLRPGERHLFGRTTGRSAEGQKNHHIDERSVSRQHLVVEVSPVRPGDSAHLHARSEVKLIDNSKVGTALNGDSFTKSTRIVGQAGTDFTIKLGKNGPEFRLRWQTVALTFSTLPKGTKQKQETLKPYRDGLEPNDIKILTEYVTKHTTHVIAKKRNIPAVLQALTQAKSIVTEEYALALIEATRKRGTDVNGDVMPSLLEDDLDANWPDANEYIPQAGEEPVPRPKDFLKPDVARAEVFQKFVFMFQSQKQLDNLIGAITGGGGKAFCQEFEAGVTKVEDLAGYARSLAGYRRDDLFKLSQQQGPGGIVFVRRQDASEEYQDFNKRAQLEFGQRSIEQSELLDTILTLDTSALRRELEEEGPENDGQVDASAQSSTTSKTPLRARRPSIAPQRPPIASNEPEQPDEPPRRRQRRPITQSRFKGFDDFDPTQFTKPEPESLEFHERTGRFVHGASLASDEQGMEIGESTSAQEGTNPNPRKRKTADEEYQEMEDAHLEGLLAGANRLKRQRTEALEDSLNNSERTSLASETLQPKEAGTTRSKRRNSGDDRIAAEMKKRREQEDEGRRQEEEKLRQAMEGVDISSLQDLAKVETMEVPTRAPNHHRQAHTEVSLDRDRWDPAWNGRKNFKKFQRQGERRDRPRLQRVIVTLEEVPRRAHGIEDEYWSSRSSNPSTRKSQSLSQSVRGNRSQRDQLQHVSRTDADEDNGDVASFRRRIQISREEDAYENGGAGLIDDDVRGTGRTGSTQASSGQSIRPSGQSIPSTSKRPAQDQGGTVSKRTKQSQLPSFKEAVPVDDDDDDDGLKFRRRKR</sequence>